<keyword evidence="3" id="KW-1185">Reference proteome</keyword>
<reference evidence="2 3" key="1">
    <citation type="submission" date="2016-12" db="EMBL/GenBank/DDBJ databases">
        <authorList>
            <person name="Song W.-J."/>
            <person name="Kurnit D.M."/>
        </authorList>
    </citation>
    <scope>NUCLEOTIDE SEQUENCE [LARGE SCALE GENOMIC DNA]</scope>
    <source>
        <strain evidence="2 3">DSM 18488</strain>
    </source>
</reference>
<dbReference type="Gene3D" id="3.40.250.10">
    <property type="entry name" value="Rhodanese-like domain"/>
    <property type="match status" value="1"/>
</dbReference>
<accession>A0A1M7XX28</accession>
<organism evidence="2 3">
    <name type="scientific">Desulfopila aestuarii DSM 18488</name>
    <dbReference type="NCBI Taxonomy" id="1121416"/>
    <lineage>
        <taxon>Bacteria</taxon>
        <taxon>Pseudomonadati</taxon>
        <taxon>Thermodesulfobacteriota</taxon>
        <taxon>Desulfobulbia</taxon>
        <taxon>Desulfobulbales</taxon>
        <taxon>Desulfocapsaceae</taxon>
        <taxon>Desulfopila</taxon>
    </lineage>
</organism>
<dbReference type="PROSITE" id="PS50206">
    <property type="entry name" value="RHODANESE_3"/>
    <property type="match status" value="1"/>
</dbReference>
<dbReference type="CDD" id="cd00158">
    <property type="entry name" value="RHOD"/>
    <property type="match status" value="1"/>
</dbReference>
<dbReference type="SUPFAM" id="SSF52821">
    <property type="entry name" value="Rhodanese/Cell cycle control phosphatase"/>
    <property type="match status" value="1"/>
</dbReference>
<dbReference type="AlphaFoldDB" id="A0A1M7XX28"/>
<dbReference type="InterPro" id="IPR001763">
    <property type="entry name" value="Rhodanese-like_dom"/>
</dbReference>
<sequence>MRWKQFFTPVQSMDGLETRKFLEQLSGDDYNLIDVRQPGEYKDGHLPGAKLIPLGDLADRARELDPDKPTVVY</sequence>
<gene>
    <name evidence="2" type="ORF">SAMN02745220_00325</name>
</gene>
<evidence type="ECO:0000313" key="3">
    <source>
        <dbReference type="Proteomes" id="UP000184603"/>
    </source>
</evidence>
<protein>
    <submittedName>
        <fullName evidence="2">Rhodanese-like domain-containing protein</fullName>
    </submittedName>
</protein>
<dbReference type="EMBL" id="FRFE01000001">
    <property type="protein sequence ID" value="SHO43183.1"/>
    <property type="molecule type" value="Genomic_DNA"/>
</dbReference>
<dbReference type="Proteomes" id="UP000184603">
    <property type="component" value="Unassembled WGS sequence"/>
</dbReference>
<evidence type="ECO:0000313" key="2">
    <source>
        <dbReference type="EMBL" id="SHO43183.1"/>
    </source>
</evidence>
<dbReference type="GO" id="GO:0004792">
    <property type="term" value="F:thiosulfate-cyanide sulfurtransferase activity"/>
    <property type="evidence" value="ECO:0007669"/>
    <property type="project" value="InterPro"/>
</dbReference>
<dbReference type="InterPro" id="IPR036873">
    <property type="entry name" value="Rhodanese-like_dom_sf"/>
</dbReference>
<dbReference type="PROSITE" id="PS00380">
    <property type="entry name" value="RHODANESE_1"/>
    <property type="match status" value="1"/>
</dbReference>
<dbReference type="Pfam" id="PF00581">
    <property type="entry name" value="Rhodanese"/>
    <property type="match status" value="1"/>
</dbReference>
<name>A0A1M7XX28_9BACT</name>
<dbReference type="InterPro" id="IPR001307">
    <property type="entry name" value="Thiosulphate_STrfase_CS"/>
</dbReference>
<feature type="domain" description="Rhodanese" evidence="1">
    <location>
        <begin position="26"/>
        <end position="73"/>
    </location>
</feature>
<evidence type="ECO:0000259" key="1">
    <source>
        <dbReference type="PROSITE" id="PS50206"/>
    </source>
</evidence>
<proteinExistence type="predicted"/>
<dbReference type="STRING" id="1121416.SAMN02745220_00325"/>